<keyword evidence="2" id="KW-1185">Reference proteome</keyword>
<organism evidence="1 2">
    <name type="scientific">Hyalomma asiaticum</name>
    <name type="common">Tick</name>
    <dbReference type="NCBI Taxonomy" id="266040"/>
    <lineage>
        <taxon>Eukaryota</taxon>
        <taxon>Metazoa</taxon>
        <taxon>Ecdysozoa</taxon>
        <taxon>Arthropoda</taxon>
        <taxon>Chelicerata</taxon>
        <taxon>Arachnida</taxon>
        <taxon>Acari</taxon>
        <taxon>Parasitiformes</taxon>
        <taxon>Ixodida</taxon>
        <taxon>Ixodoidea</taxon>
        <taxon>Ixodidae</taxon>
        <taxon>Hyalomminae</taxon>
        <taxon>Hyalomma</taxon>
    </lineage>
</organism>
<evidence type="ECO:0000313" key="1">
    <source>
        <dbReference type="EMBL" id="KAH6934073.1"/>
    </source>
</evidence>
<dbReference type="EMBL" id="CM023484">
    <property type="protein sequence ID" value="KAH6934073.1"/>
    <property type="molecule type" value="Genomic_DNA"/>
</dbReference>
<dbReference type="Proteomes" id="UP000821845">
    <property type="component" value="Chromosome 4"/>
</dbReference>
<comment type="caution">
    <text evidence="1">The sequence shown here is derived from an EMBL/GenBank/DDBJ whole genome shotgun (WGS) entry which is preliminary data.</text>
</comment>
<sequence length="309" mass="34940">MGPFMARTGDTTATTLACFLILLAACHCKDEWTYGDGVAQWPYLELDVENQCGGRYQSPINIVTRRTIYDDYLGLVYYYGYLDSLQNVSVVNDGHTVKVSSSKASQVAIEGYGLNGVYKFEQLHFHWGSRSSVGSEHQIDGYIFPMEMHLVHMNMKYSTGEEALKHPDGIAVVAVFFQVSQYDNPALSSIVEALRRMRDESSTQVILSSIPPLRELMPREPRPYYRYQGSLTTPPCSEAVTWTVLRYPSGISEAQACIQSRINVYKMLLEAFRNIKVAPGNDSSTELLVNNFRPVTLLNGRVVFRNFYY</sequence>
<reference evidence="1" key="1">
    <citation type="submission" date="2020-05" db="EMBL/GenBank/DDBJ databases">
        <title>Large-scale comparative analyses of tick genomes elucidate their genetic diversity and vector capacities.</title>
        <authorList>
            <person name="Jia N."/>
            <person name="Wang J."/>
            <person name="Shi W."/>
            <person name="Du L."/>
            <person name="Sun Y."/>
            <person name="Zhan W."/>
            <person name="Jiang J."/>
            <person name="Wang Q."/>
            <person name="Zhang B."/>
            <person name="Ji P."/>
            <person name="Sakyi L.B."/>
            <person name="Cui X."/>
            <person name="Yuan T."/>
            <person name="Jiang B."/>
            <person name="Yang W."/>
            <person name="Lam T.T.-Y."/>
            <person name="Chang Q."/>
            <person name="Ding S."/>
            <person name="Wang X."/>
            <person name="Zhu J."/>
            <person name="Ruan X."/>
            <person name="Zhao L."/>
            <person name="Wei J."/>
            <person name="Que T."/>
            <person name="Du C."/>
            <person name="Cheng J."/>
            <person name="Dai P."/>
            <person name="Han X."/>
            <person name="Huang E."/>
            <person name="Gao Y."/>
            <person name="Liu J."/>
            <person name="Shao H."/>
            <person name="Ye R."/>
            <person name="Li L."/>
            <person name="Wei W."/>
            <person name="Wang X."/>
            <person name="Wang C."/>
            <person name="Yang T."/>
            <person name="Huo Q."/>
            <person name="Li W."/>
            <person name="Guo W."/>
            <person name="Chen H."/>
            <person name="Zhou L."/>
            <person name="Ni X."/>
            <person name="Tian J."/>
            <person name="Zhou Y."/>
            <person name="Sheng Y."/>
            <person name="Liu T."/>
            <person name="Pan Y."/>
            <person name="Xia L."/>
            <person name="Li J."/>
            <person name="Zhao F."/>
            <person name="Cao W."/>
        </authorList>
    </citation>
    <scope>NUCLEOTIDE SEQUENCE</scope>
    <source>
        <strain evidence="1">Hyas-2018</strain>
    </source>
</reference>
<accession>A0ACB7SH82</accession>
<name>A0ACB7SH82_HYAAI</name>
<protein>
    <submittedName>
        <fullName evidence="1">Uncharacterized protein</fullName>
    </submittedName>
</protein>
<gene>
    <name evidence="1" type="ORF">HPB50_019877</name>
</gene>
<evidence type="ECO:0000313" key="2">
    <source>
        <dbReference type="Proteomes" id="UP000821845"/>
    </source>
</evidence>
<proteinExistence type="predicted"/>